<dbReference type="STRING" id="1192034.CAP_1160"/>
<dbReference type="Gene3D" id="2.10.70.100">
    <property type="match status" value="1"/>
</dbReference>
<dbReference type="InterPro" id="IPR000014">
    <property type="entry name" value="PAS"/>
</dbReference>
<dbReference type="PANTHER" id="PTHR33745:SF3">
    <property type="entry name" value="RSBT CO-ANTAGONIST PROTEIN RSBRC"/>
    <property type="match status" value="1"/>
</dbReference>
<dbReference type="CDD" id="cd07041">
    <property type="entry name" value="STAS_RsbR_RsbS_like"/>
    <property type="match status" value="1"/>
</dbReference>
<dbReference type="Proteomes" id="UP000019678">
    <property type="component" value="Unassembled WGS sequence"/>
</dbReference>
<dbReference type="InterPro" id="IPR001610">
    <property type="entry name" value="PAC"/>
</dbReference>
<dbReference type="eggNOG" id="COG1366">
    <property type="taxonomic scope" value="Bacteria"/>
</dbReference>
<evidence type="ECO:0000259" key="2">
    <source>
        <dbReference type="PROSITE" id="PS50112"/>
    </source>
</evidence>
<dbReference type="PROSITE" id="PS50113">
    <property type="entry name" value="PAC"/>
    <property type="match status" value="1"/>
</dbReference>
<dbReference type="SMART" id="SM00091">
    <property type="entry name" value="PAS"/>
    <property type="match status" value="1"/>
</dbReference>
<keyword evidence="6" id="KW-1185">Reference proteome</keyword>
<dbReference type="PANTHER" id="PTHR33745">
    <property type="entry name" value="RSBT ANTAGONIST PROTEIN RSBS-RELATED"/>
    <property type="match status" value="1"/>
</dbReference>
<gene>
    <name evidence="5" type="ORF">CAP_1160</name>
</gene>
<dbReference type="Gene3D" id="3.30.750.24">
    <property type="entry name" value="STAS domain"/>
    <property type="match status" value="1"/>
</dbReference>
<dbReference type="SMART" id="SM00086">
    <property type="entry name" value="PAC"/>
    <property type="match status" value="1"/>
</dbReference>
<dbReference type="InterPro" id="IPR013656">
    <property type="entry name" value="PAS_4"/>
</dbReference>
<dbReference type="InterPro" id="IPR000700">
    <property type="entry name" value="PAS-assoc_C"/>
</dbReference>
<name>A0A017TD99_9BACT</name>
<dbReference type="InterPro" id="IPR013655">
    <property type="entry name" value="PAS_fold_3"/>
</dbReference>
<accession>A0A017TD99</accession>
<dbReference type="SUPFAM" id="SSF52091">
    <property type="entry name" value="SpoIIaa-like"/>
    <property type="match status" value="1"/>
</dbReference>
<proteinExistence type="predicted"/>
<reference evidence="5 6" key="1">
    <citation type="submission" date="2013-05" db="EMBL/GenBank/DDBJ databases">
        <title>Genome assembly of Chondromyces apiculatus DSM 436.</title>
        <authorList>
            <person name="Sharma G."/>
            <person name="Khatri I."/>
            <person name="Kaur C."/>
            <person name="Mayilraj S."/>
            <person name="Subramanian S."/>
        </authorList>
    </citation>
    <scope>NUCLEOTIDE SEQUENCE [LARGE SCALE GENOMIC DNA]</scope>
    <source>
        <strain evidence="5 6">DSM 436</strain>
    </source>
</reference>
<evidence type="ECO:0000259" key="4">
    <source>
        <dbReference type="PROSITE" id="PS50801"/>
    </source>
</evidence>
<evidence type="ECO:0000259" key="3">
    <source>
        <dbReference type="PROSITE" id="PS50113"/>
    </source>
</evidence>
<dbReference type="CDD" id="cd00130">
    <property type="entry name" value="PAS"/>
    <property type="match status" value="2"/>
</dbReference>
<dbReference type="Pfam" id="PF01740">
    <property type="entry name" value="STAS"/>
    <property type="match status" value="1"/>
</dbReference>
<keyword evidence="1" id="KW-0597">Phosphoprotein</keyword>
<dbReference type="PROSITE" id="PS50801">
    <property type="entry name" value="STAS"/>
    <property type="match status" value="1"/>
</dbReference>
<evidence type="ECO:0000313" key="5">
    <source>
        <dbReference type="EMBL" id="EYF06902.1"/>
    </source>
</evidence>
<dbReference type="SUPFAM" id="SSF55785">
    <property type="entry name" value="PYP-like sensor domain (PAS domain)"/>
    <property type="match status" value="2"/>
</dbReference>
<feature type="domain" description="STAS" evidence="4">
    <location>
        <begin position="270"/>
        <end position="381"/>
    </location>
</feature>
<dbReference type="PROSITE" id="PS50112">
    <property type="entry name" value="PAS"/>
    <property type="match status" value="1"/>
</dbReference>
<evidence type="ECO:0000256" key="1">
    <source>
        <dbReference type="ARBA" id="ARBA00022553"/>
    </source>
</evidence>
<dbReference type="InterPro" id="IPR051932">
    <property type="entry name" value="Bact_StressResp_Reg"/>
</dbReference>
<dbReference type="OrthoDB" id="5499650at2"/>
<dbReference type="RefSeq" id="WP_052374562.1">
    <property type="nucleotide sequence ID" value="NZ_ASRX01000013.1"/>
</dbReference>
<dbReference type="Pfam" id="PF08448">
    <property type="entry name" value="PAS_4"/>
    <property type="match status" value="1"/>
</dbReference>
<dbReference type="InterPro" id="IPR002645">
    <property type="entry name" value="STAS_dom"/>
</dbReference>
<dbReference type="InterPro" id="IPR035965">
    <property type="entry name" value="PAS-like_dom_sf"/>
</dbReference>
<feature type="domain" description="PAS" evidence="2">
    <location>
        <begin position="8"/>
        <end position="68"/>
    </location>
</feature>
<dbReference type="NCBIfam" id="TIGR00229">
    <property type="entry name" value="sensory_box"/>
    <property type="match status" value="2"/>
</dbReference>
<evidence type="ECO:0000313" key="6">
    <source>
        <dbReference type="Proteomes" id="UP000019678"/>
    </source>
</evidence>
<protein>
    <submittedName>
        <fullName evidence="5">RsbR, positive regulator of sigma-B</fullName>
    </submittedName>
</protein>
<feature type="domain" description="PAC" evidence="3">
    <location>
        <begin position="203"/>
        <end position="254"/>
    </location>
</feature>
<organism evidence="5 6">
    <name type="scientific">Chondromyces apiculatus DSM 436</name>
    <dbReference type="NCBI Taxonomy" id="1192034"/>
    <lineage>
        <taxon>Bacteria</taxon>
        <taxon>Pseudomonadati</taxon>
        <taxon>Myxococcota</taxon>
        <taxon>Polyangia</taxon>
        <taxon>Polyangiales</taxon>
        <taxon>Polyangiaceae</taxon>
        <taxon>Chondromyces</taxon>
    </lineage>
</organism>
<comment type="caution">
    <text evidence="5">The sequence shown here is derived from an EMBL/GenBank/DDBJ whole genome shotgun (WGS) entry which is preliminary data.</text>
</comment>
<dbReference type="InterPro" id="IPR036513">
    <property type="entry name" value="STAS_dom_sf"/>
</dbReference>
<dbReference type="Gene3D" id="3.30.450.20">
    <property type="entry name" value="PAS domain"/>
    <property type="match status" value="2"/>
</dbReference>
<dbReference type="AlphaFoldDB" id="A0A017TD99"/>
<dbReference type="EMBL" id="ASRX01000013">
    <property type="protein sequence ID" value="EYF06902.1"/>
    <property type="molecule type" value="Genomic_DNA"/>
</dbReference>
<dbReference type="Pfam" id="PF08447">
    <property type="entry name" value="PAS_3"/>
    <property type="match status" value="1"/>
</dbReference>
<sequence length="400" mass="44471">MSSVSNERQIHYDYFFQTSSDLLCVLDERGHLIAVNQSFRDVLGYPGDVLIGEPLATLLHPEDVEPLRTFFSPEGATRPLLRLDGRFLQRDMSYRKLIFGLRRVEGDPHVYGAGHEDGPQRSVEEGRRQQVMLQKMQAVARVGGWEVDCRTWDHIWTEETFRIHDLPPGVEPSVEGGINFYAPEDIPIINAAFKACATEGKPYDMELQIVTAKGRRVWVRTAGSPIIEDGEVVRVIGAFQDIDDMKRRELDLAEKLSIIAEQRSAIHAMSAPVINVWDGVLALPIVGTVDRARAAEITSRVLDAVVEGRARYAILDLTGVEILDEATADHLVRILRAIQLLGAKGLVTGIRPAVAQTLTALHAGFSDVRTLSNLREAIKLCMREQRPRSASALGRGVAER</sequence>